<protein>
    <submittedName>
        <fullName evidence="2">dTDP-4-dehydrorhamnose reductase</fullName>
        <ecNumber evidence="2">1.1.1.133</ecNumber>
    </submittedName>
</protein>
<dbReference type="GO" id="GO:0005829">
    <property type="term" value="C:cytosol"/>
    <property type="evidence" value="ECO:0007669"/>
    <property type="project" value="TreeGrafter"/>
</dbReference>
<dbReference type="Gene3D" id="3.40.50.720">
    <property type="entry name" value="NAD(P)-binding Rossmann-like Domain"/>
    <property type="match status" value="1"/>
</dbReference>
<dbReference type="GO" id="GO:0019305">
    <property type="term" value="P:dTDP-rhamnose biosynthetic process"/>
    <property type="evidence" value="ECO:0007669"/>
    <property type="project" value="TreeGrafter"/>
</dbReference>
<dbReference type="SUPFAM" id="SSF51735">
    <property type="entry name" value="NAD(P)-binding Rossmann-fold domains"/>
    <property type="match status" value="1"/>
</dbReference>
<reference evidence="2" key="1">
    <citation type="journal article" date="2013" name="Environ. Microbiol.">
        <title>Microbiota from the distal guts of lean and obese adolescents exhibit partial functional redundancy besides clear differences in community structure.</title>
        <authorList>
            <person name="Ferrer M."/>
            <person name="Ruiz A."/>
            <person name="Lanza F."/>
            <person name="Haange S.B."/>
            <person name="Oberbach A."/>
            <person name="Till H."/>
            <person name="Bargiela R."/>
            <person name="Campoy C."/>
            <person name="Segura M.T."/>
            <person name="Richter M."/>
            <person name="von Bergen M."/>
            <person name="Seifert J."/>
            <person name="Suarez A."/>
        </authorList>
    </citation>
    <scope>NUCLEOTIDE SEQUENCE</scope>
</reference>
<evidence type="ECO:0000259" key="1">
    <source>
        <dbReference type="Pfam" id="PF04321"/>
    </source>
</evidence>
<feature type="non-terminal residue" evidence="2">
    <location>
        <position position="1"/>
    </location>
</feature>
<accession>K1U2P8</accession>
<name>K1U2P8_9ZZZZ</name>
<keyword evidence="2" id="KW-0560">Oxidoreductase</keyword>
<dbReference type="AlphaFoldDB" id="K1U2P8"/>
<dbReference type="InterPro" id="IPR005913">
    <property type="entry name" value="dTDP_dehydrorham_reduct"/>
</dbReference>
<comment type="caution">
    <text evidence="2">The sequence shown here is derived from an EMBL/GenBank/DDBJ whole genome shotgun (WGS) entry which is preliminary data.</text>
</comment>
<dbReference type="GO" id="GO:0008831">
    <property type="term" value="F:dTDP-4-dehydrorhamnose reductase activity"/>
    <property type="evidence" value="ECO:0007669"/>
    <property type="project" value="UniProtKB-EC"/>
</dbReference>
<dbReference type="InterPro" id="IPR036291">
    <property type="entry name" value="NAD(P)-bd_dom_sf"/>
</dbReference>
<dbReference type="Gene3D" id="3.90.25.10">
    <property type="entry name" value="UDP-galactose 4-epimerase, domain 1"/>
    <property type="match status" value="1"/>
</dbReference>
<dbReference type="PANTHER" id="PTHR10491">
    <property type="entry name" value="DTDP-4-DEHYDRORHAMNOSE REDUCTASE"/>
    <property type="match status" value="1"/>
</dbReference>
<dbReference type="EMBL" id="AJWY01001648">
    <property type="protein sequence ID" value="EKC79492.1"/>
    <property type="molecule type" value="Genomic_DNA"/>
</dbReference>
<gene>
    <name evidence="2" type="ORF">LEA_02380</name>
</gene>
<dbReference type="PANTHER" id="PTHR10491:SF4">
    <property type="entry name" value="METHIONINE ADENOSYLTRANSFERASE 2 SUBUNIT BETA"/>
    <property type="match status" value="1"/>
</dbReference>
<dbReference type="Pfam" id="PF04321">
    <property type="entry name" value="RmlD_sub_bind"/>
    <property type="match status" value="1"/>
</dbReference>
<dbReference type="EC" id="1.1.1.133" evidence="2"/>
<sequence>KASHHPYNEFDAPAPESLYGKSKLAGEEFVRTLCHRYLIVRSAWVYGIGRDFVSTVLNAAADPTCPWLAVPTDRFASPTSADDLTAAVEQLIDHDTLGIYHIVCQGRCSRYDFAQAILKAAHMEDKLELHPIRAADAGSTPSYTVLDNLMLRLDNLPQPRPWKEALNEYINSLQ</sequence>
<proteinExistence type="predicted"/>
<organism evidence="2">
    <name type="scientific">human gut metagenome</name>
    <dbReference type="NCBI Taxonomy" id="408170"/>
    <lineage>
        <taxon>unclassified sequences</taxon>
        <taxon>metagenomes</taxon>
        <taxon>organismal metagenomes</taxon>
    </lineage>
</organism>
<evidence type="ECO:0000313" key="2">
    <source>
        <dbReference type="EMBL" id="EKC79492.1"/>
    </source>
</evidence>
<feature type="domain" description="RmlD-like substrate binding" evidence="1">
    <location>
        <begin position="4"/>
        <end position="173"/>
    </location>
</feature>
<dbReference type="InterPro" id="IPR029903">
    <property type="entry name" value="RmlD-like-bd"/>
</dbReference>